<sequence length="900" mass="99698">MSMNCTYFTLLIAVAILLQITGLSLFVFGFFPIRPALIGVSGPESFRPPSCEDQNHTALHPHQLKLLYQKLSEIPPSYDRLILMVIDGLPAEFVLGRDDLKDAMPYTQSLLASKMALSYHAKAAPPTVTLPRLKAITTGSIGGFLDVLFNFNTQALLEDNIIGQFFRIGWKMVMLGDETWLKLFPGLFTRHDGVSSFFVTDTVQVDHNVSRHLSYELYKNDWNLLILHYLGLDHVGHLGGRSSVMMGPKLQEMDEIIKMIHLSTIRSLESAHQRTLLVVVSDHGMQENGNHGGSSYEETDSLALFIGPGISHVSTTYDTISQVDITPTLALLFGVPIPKNNAGYLIADLFHTMEDHQLLRAMELNSWQLLRLLQAQATDSTCESLEDPYSSLYLDAAALHGSWKSKNVLRSASSDDLKNTVLAYNEFLRTASDQLTHRATAKPIGLLASGVMTLLLSCVMFLGLLFKLGQEIYPNLLTHKFQLSEALVGVIIVIIVLSMGSSSLVEEEQYLWHFMTSTFFLVLLHKTIKSTTGNCSCQLFLIAVILVSGRILKGWHQGGVNWTHLPDIAKSLESSRSPYINFLQIISILLVISLCLYTLSSLWSRGNIVILIGLSYLCTGLLVLQYVLKYQGNGAGTSNNDAVLAVQVIYGFIITSVTVTIIASPWFMSLQSKDLVLVIKDCLYLSGTTYMFGWCLLQLLLQQPVNSMVMSLLLVQIIATIYYASRDGSDVKQWVEIAAIYYLGMAGHFSLGNTNTLATIDVAGAFIGISSHSTVRSGVLMFVITYASPMLALLSMVMSISVKENNTILKIHEVKMGQLLKIILGFPCLVPLGLNSVLLVAYTIILLVMRNHLFIWTVFSPKYIYVVVTTVCVLVGVFIVASTVTYIISTAVFLRKKRLR</sequence>
<evidence type="ECO:0000313" key="1">
    <source>
        <dbReference type="EMBL" id="KAI3714437.1"/>
    </source>
</evidence>
<gene>
    <name evidence="1" type="ORF">L1987_73039</name>
</gene>
<accession>A0ACB9AWA7</accession>
<name>A0ACB9AWA7_9ASTR</name>
<reference evidence="2" key="1">
    <citation type="journal article" date="2022" name="Mol. Ecol. Resour.">
        <title>The genomes of chicory, endive, great burdock and yacon provide insights into Asteraceae palaeo-polyploidization history and plant inulin production.</title>
        <authorList>
            <person name="Fan W."/>
            <person name="Wang S."/>
            <person name="Wang H."/>
            <person name="Wang A."/>
            <person name="Jiang F."/>
            <person name="Liu H."/>
            <person name="Zhao H."/>
            <person name="Xu D."/>
            <person name="Zhang Y."/>
        </authorList>
    </citation>
    <scope>NUCLEOTIDE SEQUENCE [LARGE SCALE GENOMIC DNA]</scope>
    <source>
        <strain evidence="2">cv. Yunnan</strain>
    </source>
</reference>
<protein>
    <submittedName>
        <fullName evidence="1">Uncharacterized protein</fullName>
    </submittedName>
</protein>
<proteinExistence type="predicted"/>
<dbReference type="Proteomes" id="UP001056120">
    <property type="component" value="Linkage Group LG24"/>
</dbReference>
<comment type="caution">
    <text evidence="1">The sequence shown here is derived from an EMBL/GenBank/DDBJ whole genome shotgun (WGS) entry which is preliminary data.</text>
</comment>
<dbReference type="EMBL" id="CM042041">
    <property type="protein sequence ID" value="KAI3714437.1"/>
    <property type="molecule type" value="Genomic_DNA"/>
</dbReference>
<organism evidence="1 2">
    <name type="scientific">Smallanthus sonchifolius</name>
    <dbReference type="NCBI Taxonomy" id="185202"/>
    <lineage>
        <taxon>Eukaryota</taxon>
        <taxon>Viridiplantae</taxon>
        <taxon>Streptophyta</taxon>
        <taxon>Embryophyta</taxon>
        <taxon>Tracheophyta</taxon>
        <taxon>Spermatophyta</taxon>
        <taxon>Magnoliopsida</taxon>
        <taxon>eudicotyledons</taxon>
        <taxon>Gunneridae</taxon>
        <taxon>Pentapetalae</taxon>
        <taxon>asterids</taxon>
        <taxon>campanulids</taxon>
        <taxon>Asterales</taxon>
        <taxon>Asteraceae</taxon>
        <taxon>Asteroideae</taxon>
        <taxon>Heliantheae alliance</taxon>
        <taxon>Millerieae</taxon>
        <taxon>Smallanthus</taxon>
    </lineage>
</organism>
<keyword evidence="2" id="KW-1185">Reference proteome</keyword>
<reference evidence="1 2" key="2">
    <citation type="journal article" date="2022" name="Mol. Ecol. Resour.">
        <title>The genomes of chicory, endive, great burdock and yacon provide insights into Asteraceae paleo-polyploidization history and plant inulin production.</title>
        <authorList>
            <person name="Fan W."/>
            <person name="Wang S."/>
            <person name="Wang H."/>
            <person name="Wang A."/>
            <person name="Jiang F."/>
            <person name="Liu H."/>
            <person name="Zhao H."/>
            <person name="Xu D."/>
            <person name="Zhang Y."/>
        </authorList>
    </citation>
    <scope>NUCLEOTIDE SEQUENCE [LARGE SCALE GENOMIC DNA]</scope>
    <source>
        <strain evidence="2">cv. Yunnan</strain>
        <tissue evidence="1">Leaves</tissue>
    </source>
</reference>
<evidence type="ECO:0000313" key="2">
    <source>
        <dbReference type="Proteomes" id="UP001056120"/>
    </source>
</evidence>